<dbReference type="Proteomes" id="UP000271162">
    <property type="component" value="Unassembled WGS sequence"/>
</dbReference>
<dbReference type="WBParaSite" id="NBR_0001704201-mRNA-1">
    <property type="protein sequence ID" value="NBR_0001704201-mRNA-1"/>
    <property type="gene ID" value="NBR_0001704201"/>
</dbReference>
<keyword evidence="2" id="KW-1185">Reference proteome</keyword>
<evidence type="ECO:0000313" key="1">
    <source>
        <dbReference type="EMBL" id="VDL80656.1"/>
    </source>
</evidence>
<protein>
    <submittedName>
        <fullName evidence="3">POP1 domain-containing protein</fullName>
    </submittedName>
</protein>
<name>A0A0N4YJB0_NIPBR</name>
<accession>A0A0N4YJB0</accession>
<reference evidence="1 2" key="2">
    <citation type="submission" date="2018-11" db="EMBL/GenBank/DDBJ databases">
        <authorList>
            <consortium name="Pathogen Informatics"/>
        </authorList>
    </citation>
    <scope>NUCLEOTIDE SEQUENCE [LARGE SCALE GENOMIC DNA]</scope>
</reference>
<sequence length="70" mass="8088">MEVMEVGDPLEEDTRVGASISREQMECTATYRNVRVVRGWSSFLYLPTSESEIRIRGRGWRTLMPEATHI</sequence>
<reference evidence="3" key="1">
    <citation type="submission" date="2017-02" db="UniProtKB">
        <authorList>
            <consortium name="WormBaseParasite"/>
        </authorList>
    </citation>
    <scope>IDENTIFICATION</scope>
</reference>
<proteinExistence type="predicted"/>
<dbReference type="AlphaFoldDB" id="A0A0N4YJB0"/>
<evidence type="ECO:0000313" key="3">
    <source>
        <dbReference type="WBParaSite" id="NBR_0001704201-mRNA-1"/>
    </source>
</evidence>
<evidence type="ECO:0000313" key="2">
    <source>
        <dbReference type="Proteomes" id="UP000271162"/>
    </source>
</evidence>
<dbReference type="EMBL" id="UYSL01022527">
    <property type="protein sequence ID" value="VDL80656.1"/>
    <property type="molecule type" value="Genomic_DNA"/>
</dbReference>
<gene>
    <name evidence="1" type="ORF">NBR_LOCUS17043</name>
</gene>
<organism evidence="3">
    <name type="scientific">Nippostrongylus brasiliensis</name>
    <name type="common">Rat hookworm</name>
    <dbReference type="NCBI Taxonomy" id="27835"/>
    <lineage>
        <taxon>Eukaryota</taxon>
        <taxon>Metazoa</taxon>
        <taxon>Ecdysozoa</taxon>
        <taxon>Nematoda</taxon>
        <taxon>Chromadorea</taxon>
        <taxon>Rhabditida</taxon>
        <taxon>Rhabditina</taxon>
        <taxon>Rhabditomorpha</taxon>
        <taxon>Strongyloidea</taxon>
        <taxon>Heligmosomidae</taxon>
        <taxon>Nippostrongylus</taxon>
    </lineage>
</organism>